<evidence type="ECO:0000313" key="3">
    <source>
        <dbReference type="Proteomes" id="UP001597296"/>
    </source>
</evidence>
<dbReference type="Pfam" id="PF08241">
    <property type="entry name" value="Methyltransf_11"/>
    <property type="match status" value="1"/>
</dbReference>
<dbReference type="InterPro" id="IPR013216">
    <property type="entry name" value="Methyltransf_11"/>
</dbReference>
<dbReference type="SUPFAM" id="SSF53335">
    <property type="entry name" value="S-adenosyl-L-methionine-dependent methyltransferases"/>
    <property type="match status" value="1"/>
</dbReference>
<dbReference type="CDD" id="cd02440">
    <property type="entry name" value="AdoMet_MTases"/>
    <property type="match status" value="1"/>
</dbReference>
<dbReference type="GO" id="GO:0032259">
    <property type="term" value="P:methylation"/>
    <property type="evidence" value="ECO:0007669"/>
    <property type="project" value="UniProtKB-KW"/>
</dbReference>
<dbReference type="EMBL" id="JBHUIY010000004">
    <property type="protein sequence ID" value="MFD2232910.1"/>
    <property type="molecule type" value="Genomic_DNA"/>
</dbReference>
<dbReference type="Gene3D" id="3.40.50.150">
    <property type="entry name" value="Vaccinia Virus protein VP39"/>
    <property type="match status" value="1"/>
</dbReference>
<sequence>MSERDRHQASILDQFTRQAAGFAALPAHSDQDALRLCCELARLGPDDVALDVACGPGILACALAATARHVTGLDLTPAMIAQARRRQREAGLANLRWEIGDGHALPFADGAFSLVTSRYAVHHLLDPRAMLAEMRRVCTVGGRLLLIDATPTAATQAAYDAMETLRDPSHTSALTLDQMRGLGQQLGLSEQAIGGYRLEVELEAQLRAAACPPGAEERLRALFRRDAEDGVDRLGVGARYEEGEIRFCYPISILVLGRES</sequence>
<feature type="domain" description="Methyltransferase type 11" evidence="1">
    <location>
        <begin position="50"/>
        <end position="145"/>
    </location>
</feature>
<name>A0ABW5C6I4_9PROT</name>
<organism evidence="2 3">
    <name type="scientific">Phaeospirillum tilakii</name>
    <dbReference type="NCBI Taxonomy" id="741673"/>
    <lineage>
        <taxon>Bacteria</taxon>
        <taxon>Pseudomonadati</taxon>
        <taxon>Pseudomonadota</taxon>
        <taxon>Alphaproteobacteria</taxon>
        <taxon>Rhodospirillales</taxon>
        <taxon>Rhodospirillaceae</taxon>
        <taxon>Phaeospirillum</taxon>
    </lineage>
</organism>
<evidence type="ECO:0000259" key="1">
    <source>
        <dbReference type="Pfam" id="PF08241"/>
    </source>
</evidence>
<dbReference type="PANTHER" id="PTHR42912:SF93">
    <property type="entry name" value="N6-ADENOSINE-METHYLTRANSFERASE TMT1A"/>
    <property type="match status" value="1"/>
</dbReference>
<keyword evidence="2" id="KW-0808">Transferase</keyword>
<gene>
    <name evidence="2" type="ORF">ACFSNB_03735</name>
</gene>
<dbReference type="InterPro" id="IPR029063">
    <property type="entry name" value="SAM-dependent_MTases_sf"/>
</dbReference>
<dbReference type="EC" id="2.1.1.-" evidence="2"/>
<keyword evidence="2" id="KW-0489">Methyltransferase</keyword>
<dbReference type="RefSeq" id="WP_377314629.1">
    <property type="nucleotide sequence ID" value="NZ_JBHUIY010000004.1"/>
</dbReference>
<dbReference type="InterPro" id="IPR050508">
    <property type="entry name" value="Methyltransf_Superfamily"/>
</dbReference>
<keyword evidence="3" id="KW-1185">Reference proteome</keyword>
<dbReference type="PANTHER" id="PTHR42912">
    <property type="entry name" value="METHYLTRANSFERASE"/>
    <property type="match status" value="1"/>
</dbReference>
<accession>A0ABW5C6I4</accession>
<dbReference type="Proteomes" id="UP001597296">
    <property type="component" value="Unassembled WGS sequence"/>
</dbReference>
<reference evidence="3" key="1">
    <citation type="journal article" date="2019" name="Int. J. Syst. Evol. Microbiol.">
        <title>The Global Catalogue of Microorganisms (GCM) 10K type strain sequencing project: providing services to taxonomists for standard genome sequencing and annotation.</title>
        <authorList>
            <consortium name="The Broad Institute Genomics Platform"/>
            <consortium name="The Broad Institute Genome Sequencing Center for Infectious Disease"/>
            <person name="Wu L."/>
            <person name="Ma J."/>
        </authorList>
    </citation>
    <scope>NUCLEOTIDE SEQUENCE [LARGE SCALE GENOMIC DNA]</scope>
    <source>
        <strain evidence="3">KCTC 15012</strain>
    </source>
</reference>
<proteinExistence type="predicted"/>
<dbReference type="GO" id="GO:0008168">
    <property type="term" value="F:methyltransferase activity"/>
    <property type="evidence" value="ECO:0007669"/>
    <property type="project" value="UniProtKB-KW"/>
</dbReference>
<protein>
    <submittedName>
        <fullName evidence="2">Class I SAM-dependent methyltransferase</fullName>
        <ecNumber evidence="2">2.1.1.-</ecNumber>
    </submittedName>
</protein>
<comment type="caution">
    <text evidence="2">The sequence shown here is derived from an EMBL/GenBank/DDBJ whole genome shotgun (WGS) entry which is preliminary data.</text>
</comment>
<evidence type="ECO:0000313" key="2">
    <source>
        <dbReference type="EMBL" id="MFD2232910.1"/>
    </source>
</evidence>